<gene>
    <name evidence="3" type="ORF">ACFQVC_32410</name>
</gene>
<evidence type="ECO:0000313" key="4">
    <source>
        <dbReference type="Proteomes" id="UP001596523"/>
    </source>
</evidence>
<reference evidence="4" key="1">
    <citation type="journal article" date="2019" name="Int. J. Syst. Evol. Microbiol.">
        <title>The Global Catalogue of Microorganisms (GCM) 10K type strain sequencing project: providing services to taxonomists for standard genome sequencing and annotation.</title>
        <authorList>
            <consortium name="The Broad Institute Genomics Platform"/>
            <consortium name="The Broad Institute Genome Sequencing Center for Infectious Disease"/>
            <person name="Wu L."/>
            <person name="Ma J."/>
        </authorList>
    </citation>
    <scope>NUCLEOTIDE SEQUENCE [LARGE SCALE GENOMIC DNA]</scope>
    <source>
        <strain evidence="4">SYNS20</strain>
    </source>
</reference>
<evidence type="ECO:0000313" key="3">
    <source>
        <dbReference type="EMBL" id="MFC7308902.1"/>
    </source>
</evidence>
<dbReference type="SUPFAM" id="SSF52499">
    <property type="entry name" value="Isochorismatase-like hydrolases"/>
    <property type="match status" value="1"/>
</dbReference>
<keyword evidence="4" id="KW-1185">Reference proteome</keyword>
<name>A0ABW2JU90_9ACTN</name>
<dbReference type="InterPro" id="IPR036380">
    <property type="entry name" value="Isochorismatase-like_sf"/>
</dbReference>
<feature type="domain" description="Isochorismatase-like" evidence="2">
    <location>
        <begin position="7"/>
        <end position="191"/>
    </location>
</feature>
<organism evidence="3 4">
    <name type="scientific">Streptomyces monticola</name>
    <dbReference type="NCBI Taxonomy" id="2666263"/>
    <lineage>
        <taxon>Bacteria</taxon>
        <taxon>Bacillati</taxon>
        <taxon>Actinomycetota</taxon>
        <taxon>Actinomycetes</taxon>
        <taxon>Kitasatosporales</taxon>
        <taxon>Streptomycetaceae</taxon>
        <taxon>Streptomyces</taxon>
    </lineage>
</organism>
<dbReference type="InterPro" id="IPR050272">
    <property type="entry name" value="Isochorismatase-like_hydrls"/>
</dbReference>
<dbReference type="CDD" id="cd00431">
    <property type="entry name" value="cysteine_hydrolases"/>
    <property type="match status" value="1"/>
</dbReference>
<dbReference type="PANTHER" id="PTHR43540:SF1">
    <property type="entry name" value="ISOCHORISMATASE HYDROLASE"/>
    <property type="match status" value="1"/>
</dbReference>
<sequence length="195" mass="21050">MSNDRRALIVLDVINELVHPDGKFAAWGYPEQVAKHKVLENTAAALAKARAANIPVLFVTVGFAPDYADWTPTSPLLGDAKKYEALGLGTWATEIHESVRPEAGEPVIVKHRISPFHNTDLELQLRTRGIDTLLLAGVSTDLVVLSAAREGHDRDFRIEVLEDATAAATAEDRAAALRILAHTAKITTVAQAFGA</sequence>
<comment type="caution">
    <text evidence="3">The sequence shown here is derived from an EMBL/GenBank/DDBJ whole genome shotgun (WGS) entry which is preliminary data.</text>
</comment>
<dbReference type="PANTHER" id="PTHR43540">
    <property type="entry name" value="PEROXYUREIDOACRYLATE/UREIDOACRYLATE AMIDOHYDROLASE-RELATED"/>
    <property type="match status" value="1"/>
</dbReference>
<dbReference type="RefSeq" id="WP_381837326.1">
    <property type="nucleotide sequence ID" value="NZ_JBHTCF010000018.1"/>
</dbReference>
<dbReference type="Pfam" id="PF00857">
    <property type="entry name" value="Isochorismatase"/>
    <property type="match status" value="1"/>
</dbReference>
<accession>A0ABW2JU90</accession>
<dbReference type="GO" id="GO:0016787">
    <property type="term" value="F:hydrolase activity"/>
    <property type="evidence" value="ECO:0007669"/>
    <property type="project" value="UniProtKB-KW"/>
</dbReference>
<dbReference type="InterPro" id="IPR000868">
    <property type="entry name" value="Isochorismatase-like_dom"/>
</dbReference>
<proteinExistence type="predicted"/>
<dbReference type="Gene3D" id="3.40.50.850">
    <property type="entry name" value="Isochorismatase-like"/>
    <property type="match status" value="1"/>
</dbReference>
<evidence type="ECO:0000256" key="1">
    <source>
        <dbReference type="ARBA" id="ARBA00022801"/>
    </source>
</evidence>
<dbReference type="EMBL" id="JBHTCF010000018">
    <property type="protein sequence ID" value="MFC7308902.1"/>
    <property type="molecule type" value="Genomic_DNA"/>
</dbReference>
<keyword evidence="1 3" id="KW-0378">Hydrolase</keyword>
<protein>
    <submittedName>
        <fullName evidence="3">Cysteine hydrolase family protein</fullName>
    </submittedName>
</protein>
<evidence type="ECO:0000259" key="2">
    <source>
        <dbReference type="Pfam" id="PF00857"/>
    </source>
</evidence>
<dbReference type="Proteomes" id="UP001596523">
    <property type="component" value="Unassembled WGS sequence"/>
</dbReference>